<gene>
    <name evidence="2" type="ORF">P171DRAFT_73111</name>
</gene>
<reference evidence="2" key="1">
    <citation type="journal article" date="2020" name="Stud. Mycol.">
        <title>101 Dothideomycetes genomes: a test case for predicting lifestyles and emergence of pathogens.</title>
        <authorList>
            <person name="Haridas S."/>
            <person name="Albert R."/>
            <person name="Binder M."/>
            <person name="Bloem J."/>
            <person name="Labutti K."/>
            <person name="Salamov A."/>
            <person name="Andreopoulos B."/>
            <person name="Baker S."/>
            <person name="Barry K."/>
            <person name="Bills G."/>
            <person name="Bluhm B."/>
            <person name="Cannon C."/>
            <person name="Castanera R."/>
            <person name="Culley D."/>
            <person name="Daum C."/>
            <person name="Ezra D."/>
            <person name="Gonzalez J."/>
            <person name="Henrissat B."/>
            <person name="Kuo A."/>
            <person name="Liang C."/>
            <person name="Lipzen A."/>
            <person name="Lutzoni F."/>
            <person name="Magnuson J."/>
            <person name="Mondo S."/>
            <person name="Nolan M."/>
            <person name="Ohm R."/>
            <person name="Pangilinan J."/>
            <person name="Park H.-J."/>
            <person name="Ramirez L."/>
            <person name="Alfaro M."/>
            <person name="Sun H."/>
            <person name="Tritt A."/>
            <person name="Yoshinaga Y."/>
            <person name="Zwiers L.-H."/>
            <person name="Turgeon B."/>
            <person name="Goodwin S."/>
            <person name="Spatafora J."/>
            <person name="Crous P."/>
            <person name="Grigoriev I."/>
        </authorList>
    </citation>
    <scope>NUCLEOTIDE SEQUENCE</scope>
    <source>
        <strain evidence="2">CBS 690.94</strain>
    </source>
</reference>
<dbReference type="EMBL" id="MU001505">
    <property type="protein sequence ID" value="KAF2441503.1"/>
    <property type="molecule type" value="Genomic_DNA"/>
</dbReference>
<name>A0A9P4U9R4_9PLEO</name>
<keyword evidence="1" id="KW-0732">Signal</keyword>
<feature type="signal peptide" evidence="1">
    <location>
        <begin position="1"/>
        <end position="23"/>
    </location>
</feature>
<protein>
    <submittedName>
        <fullName evidence="2">Uncharacterized protein</fullName>
    </submittedName>
</protein>
<evidence type="ECO:0000256" key="1">
    <source>
        <dbReference type="SAM" id="SignalP"/>
    </source>
</evidence>
<dbReference type="Proteomes" id="UP000799764">
    <property type="component" value="Unassembled WGS sequence"/>
</dbReference>
<keyword evidence="3" id="KW-1185">Reference proteome</keyword>
<evidence type="ECO:0000313" key="2">
    <source>
        <dbReference type="EMBL" id="KAF2441503.1"/>
    </source>
</evidence>
<sequence length="116" mass="12051">MPGVWAKMALGLLCGAELRLGCCSYSQDSRRQPSVLASAALSPKSRTKSPAQAQAQKMFSELGSWIQLAGNTTPTESPSGRATGALSLSSPYMGVRQPSVGCVMDCSAPICSPRGD</sequence>
<dbReference type="AlphaFoldDB" id="A0A9P4U9R4"/>
<feature type="chain" id="PRO_5040401214" evidence="1">
    <location>
        <begin position="24"/>
        <end position="116"/>
    </location>
</feature>
<evidence type="ECO:0000313" key="3">
    <source>
        <dbReference type="Proteomes" id="UP000799764"/>
    </source>
</evidence>
<proteinExistence type="predicted"/>
<accession>A0A9P4U9R4</accession>
<organism evidence="2 3">
    <name type="scientific">Karstenula rhodostoma CBS 690.94</name>
    <dbReference type="NCBI Taxonomy" id="1392251"/>
    <lineage>
        <taxon>Eukaryota</taxon>
        <taxon>Fungi</taxon>
        <taxon>Dikarya</taxon>
        <taxon>Ascomycota</taxon>
        <taxon>Pezizomycotina</taxon>
        <taxon>Dothideomycetes</taxon>
        <taxon>Pleosporomycetidae</taxon>
        <taxon>Pleosporales</taxon>
        <taxon>Massarineae</taxon>
        <taxon>Didymosphaeriaceae</taxon>
        <taxon>Karstenula</taxon>
    </lineage>
</organism>
<comment type="caution">
    <text evidence="2">The sequence shown here is derived from an EMBL/GenBank/DDBJ whole genome shotgun (WGS) entry which is preliminary data.</text>
</comment>